<dbReference type="Proteomes" id="UP000789525">
    <property type="component" value="Unassembled WGS sequence"/>
</dbReference>
<proteinExistence type="predicted"/>
<reference evidence="1" key="1">
    <citation type="submission" date="2021-06" db="EMBL/GenBank/DDBJ databases">
        <authorList>
            <person name="Kallberg Y."/>
            <person name="Tangrot J."/>
            <person name="Rosling A."/>
        </authorList>
    </citation>
    <scope>NUCLEOTIDE SEQUENCE</scope>
    <source>
        <strain evidence="1">CL356</strain>
    </source>
</reference>
<accession>A0ACA9M2M3</accession>
<sequence>MVPPLPPENIREIFEYLQDDLGSLYSCMFVNRQWAQVAVGILWRDTLKFRDLCVSNQHVSMILSTLMSCLPKESKEILRDRGIKIVSTKPPLFDYAGMCRYLEFTHINGMIDLMVPPIKLSAGNKKGSKKLIAGTVDKYTKYLVKQEIYKMFMSRCRTLKRLEYRDRDILLPCFRNVENCLSNLCELHCNATLLPGTFYQLSTICKNLAKIIIDDCTSDNEGLATLIKVQNNLKSVKIIVKGNGLYKGKLFAPSRYNRYDVNCRYSKIADAISSQSKNLIHFHIGGKLLKAIPPENISTLVNLQSLAITFHDDIENILTCSTFPKLRVLDLKLLPLLEYLIRFIARTEGHLEVIHFDIPCVYPFYQIPMFNQTVAKYCPKVRYLNTWFYGEDAKEFKQLLISCPNLEAISIATYRYDDETYEAHINEFLEILEVLEIDLKLRLKLCKIEFFYSWGIDIDVLEVFLRKRKERNQDLDKSLQQPLLSFYFHHSFLKSDIDFSEFMDLKFKQFKKEGLIKDFGIKKYDDLR</sequence>
<evidence type="ECO:0000313" key="2">
    <source>
        <dbReference type="Proteomes" id="UP000789525"/>
    </source>
</evidence>
<gene>
    <name evidence="1" type="ORF">ACOLOM_LOCUS5209</name>
</gene>
<comment type="caution">
    <text evidence="1">The sequence shown here is derived from an EMBL/GenBank/DDBJ whole genome shotgun (WGS) entry which is preliminary data.</text>
</comment>
<name>A0ACA9M2M3_9GLOM</name>
<dbReference type="EMBL" id="CAJVPT010009303">
    <property type="protein sequence ID" value="CAG8560404.1"/>
    <property type="molecule type" value="Genomic_DNA"/>
</dbReference>
<protein>
    <submittedName>
        <fullName evidence="1">11033_t:CDS:1</fullName>
    </submittedName>
</protein>
<evidence type="ECO:0000313" key="1">
    <source>
        <dbReference type="EMBL" id="CAG8560404.1"/>
    </source>
</evidence>
<organism evidence="1 2">
    <name type="scientific">Acaulospora colombiana</name>
    <dbReference type="NCBI Taxonomy" id="27376"/>
    <lineage>
        <taxon>Eukaryota</taxon>
        <taxon>Fungi</taxon>
        <taxon>Fungi incertae sedis</taxon>
        <taxon>Mucoromycota</taxon>
        <taxon>Glomeromycotina</taxon>
        <taxon>Glomeromycetes</taxon>
        <taxon>Diversisporales</taxon>
        <taxon>Acaulosporaceae</taxon>
        <taxon>Acaulospora</taxon>
    </lineage>
</organism>
<keyword evidence="2" id="KW-1185">Reference proteome</keyword>